<dbReference type="SMART" id="SM00900">
    <property type="entry name" value="FMN_bind"/>
    <property type="match status" value="1"/>
</dbReference>
<dbReference type="InterPro" id="IPR003953">
    <property type="entry name" value="FAD-dep_OxRdtase_2_FAD-bd"/>
</dbReference>
<accession>S3BY81</accession>
<dbReference type="PATRIC" id="fig|1203554.3.peg.1353"/>
<dbReference type="Gene3D" id="3.50.50.60">
    <property type="entry name" value="FAD/NAD(P)-binding domain"/>
    <property type="match status" value="1"/>
</dbReference>
<comment type="caution">
    <text evidence="9">The sequence shown here is derived from an EMBL/GenBank/DDBJ whole genome shotgun (WGS) entry which is preliminary data.</text>
</comment>
<evidence type="ECO:0000256" key="6">
    <source>
        <dbReference type="ARBA" id="ARBA00023002"/>
    </source>
</evidence>
<dbReference type="HOGENOM" id="CLU_011398_4_0_4"/>
<dbReference type="Pfam" id="PF00890">
    <property type="entry name" value="FAD_binding_2"/>
    <property type="match status" value="1"/>
</dbReference>
<dbReference type="Gene3D" id="3.90.1010.20">
    <property type="match status" value="1"/>
</dbReference>
<dbReference type="AlphaFoldDB" id="S3BY81"/>
<keyword evidence="4" id="KW-0285">Flavoprotein</keyword>
<evidence type="ECO:0000256" key="2">
    <source>
        <dbReference type="ARBA" id="ARBA00001974"/>
    </source>
</evidence>
<evidence type="ECO:0000256" key="5">
    <source>
        <dbReference type="ARBA" id="ARBA00022827"/>
    </source>
</evidence>
<dbReference type="InterPro" id="IPR050315">
    <property type="entry name" value="FAD-oxidoreductase_2"/>
</dbReference>
<keyword evidence="7" id="KW-0732">Signal</keyword>
<dbReference type="Pfam" id="PF04205">
    <property type="entry name" value="FMN_bind"/>
    <property type="match status" value="1"/>
</dbReference>
<dbReference type="EMBL" id="ATCF01000018">
    <property type="protein sequence ID" value="EPD99022.1"/>
    <property type="molecule type" value="Genomic_DNA"/>
</dbReference>
<evidence type="ECO:0000256" key="1">
    <source>
        <dbReference type="ARBA" id="ARBA00001917"/>
    </source>
</evidence>
<feature type="domain" description="FMN-binding" evidence="8">
    <location>
        <begin position="34"/>
        <end position="108"/>
    </location>
</feature>
<dbReference type="GO" id="GO:0010181">
    <property type="term" value="F:FMN binding"/>
    <property type="evidence" value="ECO:0007669"/>
    <property type="project" value="InterPro"/>
</dbReference>
<dbReference type="Proteomes" id="UP000014400">
    <property type="component" value="Unassembled WGS sequence"/>
</dbReference>
<gene>
    <name evidence="9" type="ORF">HMPREF1476_01293</name>
</gene>
<evidence type="ECO:0000259" key="8">
    <source>
        <dbReference type="SMART" id="SM00900"/>
    </source>
</evidence>
<dbReference type="PANTHER" id="PTHR43400:SF7">
    <property type="entry name" value="FAD-DEPENDENT OXIDOREDUCTASE 2 FAD BINDING DOMAIN-CONTAINING PROTEIN"/>
    <property type="match status" value="1"/>
</dbReference>
<keyword evidence="5" id="KW-0274">FAD</keyword>
<dbReference type="SUPFAM" id="SSF51905">
    <property type="entry name" value="FAD/NAD(P)-binding domain"/>
    <property type="match status" value="1"/>
</dbReference>
<keyword evidence="6" id="KW-0560">Oxidoreductase</keyword>
<name>S3BY81_9BURK</name>
<proteinExistence type="inferred from homology"/>
<dbReference type="InterPro" id="IPR027477">
    <property type="entry name" value="Succ_DH/fumarate_Rdtase_cat_sf"/>
</dbReference>
<comment type="cofactor">
    <cofactor evidence="1">
        <name>FMN</name>
        <dbReference type="ChEBI" id="CHEBI:58210"/>
    </cofactor>
</comment>
<dbReference type="InterPro" id="IPR007329">
    <property type="entry name" value="FMN-bd"/>
</dbReference>
<comment type="similarity">
    <text evidence="3">Belongs to the FAD-dependent oxidoreductase 2 family. FRD/SDH subfamily.</text>
</comment>
<dbReference type="GO" id="GO:0016020">
    <property type="term" value="C:membrane"/>
    <property type="evidence" value="ECO:0007669"/>
    <property type="project" value="InterPro"/>
</dbReference>
<dbReference type="eggNOG" id="COG1053">
    <property type="taxonomic scope" value="Bacteria"/>
</dbReference>
<comment type="cofactor">
    <cofactor evidence="2">
        <name>FAD</name>
        <dbReference type="ChEBI" id="CHEBI:57692"/>
    </cofactor>
</comment>
<organism evidence="9 10">
    <name type="scientific">Sutterella wadsworthensis HGA0223</name>
    <dbReference type="NCBI Taxonomy" id="1203554"/>
    <lineage>
        <taxon>Bacteria</taxon>
        <taxon>Pseudomonadati</taxon>
        <taxon>Pseudomonadota</taxon>
        <taxon>Betaproteobacteria</taxon>
        <taxon>Burkholderiales</taxon>
        <taxon>Sutterellaceae</taxon>
        <taxon>Sutterella</taxon>
    </lineage>
</organism>
<keyword evidence="10" id="KW-1185">Reference proteome</keyword>
<dbReference type="InterPro" id="IPR036188">
    <property type="entry name" value="FAD/NAD-bd_sf"/>
</dbReference>
<evidence type="ECO:0000256" key="3">
    <source>
        <dbReference type="ARBA" id="ARBA00008040"/>
    </source>
</evidence>
<dbReference type="STRING" id="1203554.HMPREF1476_01293"/>
<dbReference type="RefSeq" id="WP_016474535.1">
    <property type="nucleotide sequence ID" value="NZ_KE150480.1"/>
</dbReference>
<dbReference type="SUPFAM" id="SSF56425">
    <property type="entry name" value="Succinate dehydrogenase/fumarate reductase flavoprotein, catalytic domain"/>
    <property type="match status" value="1"/>
</dbReference>
<evidence type="ECO:0000313" key="10">
    <source>
        <dbReference type="Proteomes" id="UP000014400"/>
    </source>
</evidence>
<feature type="chain" id="PRO_5004506624" evidence="7">
    <location>
        <begin position="22"/>
        <end position="562"/>
    </location>
</feature>
<dbReference type="PANTHER" id="PTHR43400">
    <property type="entry name" value="FUMARATE REDUCTASE"/>
    <property type="match status" value="1"/>
</dbReference>
<reference evidence="9 10" key="1">
    <citation type="submission" date="2013-04" db="EMBL/GenBank/DDBJ databases">
        <title>The Genome Sequence of Sutterella wadsworthensis HGA0223.</title>
        <authorList>
            <consortium name="The Broad Institute Genomics Platform"/>
            <person name="Earl A."/>
            <person name="Ward D."/>
            <person name="Feldgarden M."/>
            <person name="Gevers D."/>
            <person name="Schmidt T.M."/>
            <person name="Dover J."/>
            <person name="Dai D."/>
            <person name="Walker B."/>
            <person name="Young S."/>
            <person name="Zeng Q."/>
            <person name="Gargeya S."/>
            <person name="Fitzgerald M."/>
            <person name="Haas B."/>
            <person name="Abouelleil A."/>
            <person name="Allen A.W."/>
            <person name="Alvarado L."/>
            <person name="Arachchi H.M."/>
            <person name="Berlin A.M."/>
            <person name="Chapman S.B."/>
            <person name="Gainer-Dewar J."/>
            <person name="Goldberg J."/>
            <person name="Griggs A."/>
            <person name="Gujja S."/>
            <person name="Hansen M."/>
            <person name="Howarth C."/>
            <person name="Imamovic A."/>
            <person name="Ireland A."/>
            <person name="Larimer J."/>
            <person name="McCowan C."/>
            <person name="Murphy C."/>
            <person name="Pearson M."/>
            <person name="Poon T.W."/>
            <person name="Priest M."/>
            <person name="Roberts A."/>
            <person name="Saif S."/>
            <person name="Shea T."/>
            <person name="Sisk P."/>
            <person name="Sykes S."/>
            <person name="Wortman J."/>
            <person name="Nusbaum C."/>
            <person name="Birren B."/>
        </authorList>
    </citation>
    <scope>NUCLEOTIDE SEQUENCE [LARGE SCALE GENOMIC DNA]</scope>
    <source>
        <strain evidence="9 10">HGA0223</strain>
    </source>
</reference>
<dbReference type="Gene3D" id="3.90.700.10">
    <property type="entry name" value="Succinate dehydrogenase/fumarate reductase flavoprotein, catalytic domain"/>
    <property type="match status" value="1"/>
</dbReference>
<evidence type="ECO:0000256" key="7">
    <source>
        <dbReference type="SAM" id="SignalP"/>
    </source>
</evidence>
<evidence type="ECO:0000313" key="9">
    <source>
        <dbReference type="EMBL" id="EPD99022.1"/>
    </source>
</evidence>
<sequence length="562" mass="57675">MRKLFTIGFLAALGLAGSVQAALQDGTYEVSAKGNNGPVVFSVEIQGQAIKSIKVVRGEETPGLGVEAIAMISKEIIARQTTAIDAVSGATNSSRAVTAAVEAALQKAGGTAADLKKTHQTDAALPTNNSTDVLVVGAGGAGMGAAIAAKEAGAKVLLIEKLPLVGGTTLLASTAFNAGGSKVQMSSAKPYTAADYYAKLEKGARGQELANVKQLADLSGPTADWLIGMGADLSRVINGSQHTPKDGGALGTSLVPVMKARVDALGIETRTDTKATDLIVGTDGRVSGVRVTTPKGSYEIHAKAVILATGGFASNPDLVKRFSPQWAGYPSTASVGATGDGIIMAEKAGAALSQMDLTGPQTVAYDTGHGAVSLTNVRYNGAILVNQEGKRFANELGQTAALASAITKQTGGVAYLIFDQKAVDHASLMQAYKARGYFVEAPNLTDLAAKLGINPQALGATVTQWHTVYDTKQDPVFGRKDSIFTRIDTAPYYGQKISPASQTTYGGVMRDAKSRALRADGSVIPGLYVAGETASQFGAGVTIAVVLGRLAGTEAAKEVEAK</sequence>
<feature type="signal peptide" evidence="7">
    <location>
        <begin position="1"/>
        <end position="21"/>
    </location>
</feature>
<protein>
    <submittedName>
        <fullName evidence="9">Flavocytochrome c</fullName>
    </submittedName>
</protein>
<dbReference type="GO" id="GO:0016491">
    <property type="term" value="F:oxidoreductase activity"/>
    <property type="evidence" value="ECO:0007669"/>
    <property type="project" value="UniProtKB-KW"/>
</dbReference>
<dbReference type="PRINTS" id="PR00411">
    <property type="entry name" value="PNDRDTASEI"/>
</dbReference>
<evidence type="ECO:0000256" key="4">
    <source>
        <dbReference type="ARBA" id="ARBA00022630"/>
    </source>
</evidence>